<dbReference type="AlphaFoldDB" id="A0A918A8D1"/>
<accession>A0A918A8D1</accession>
<keyword evidence="1" id="KW-1133">Transmembrane helix</keyword>
<protein>
    <submittedName>
        <fullName evidence="2">Uncharacterized protein</fullName>
    </submittedName>
</protein>
<organism evidence="2 3">
    <name type="scientific">Nonomuraea glycinis</name>
    <dbReference type="NCBI Taxonomy" id="2047744"/>
    <lineage>
        <taxon>Bacteria</taxon>
        <taxon>Bacillati</taxon>
        <taxon>Actinomycetota</taxon>
        <taxon>Actinomycetes</taxon>
        <taxon>Streptosporangiales</taxon>
        <taxon>Streptosporangiaceae</taxon>
        <taxon>Nonomuraea</taxon>
    </lineage>
</organism>
<gene>
    <name evidence="2" type="ORF">GCM10012278_54960</name>
</gene>
<proteinExistence type="predicted"/>
<keyword evidence="3" id="KW-1185">Reference proteome</keyword>
<name>A0A918A8D1_9ACTN</name>
<dbReference type="InterPro" id="IPR027417">
    <property type="entry name" value="P-loop_NTPase"/>
</dbReference>
<dbReference type="EMBL" id="BMNK01000010">
    <property type="protein sequence ID" value="GGP11423.1"/>
    <property type="molecule type" value="Genomic_DNA"/>
</dbReference>
<evidence type="ECO:0000256" key="1">
    <source>
        <dbReference type="SAM" id="Phobius"/>
    </source>
</evidence>
<sequence>MAEYPARNPFPARGTSIAEETSLPDFLRAWAQGIPTVLLPGVRAAERRVSDYLREFGNDEISRGGIGWLYGAHGVGKTHAARHMMAFVNDARPQAVQLYLKFQEDDFVLAYRRLIPQLSQSLLTDLSLRYLGTLAGDRAGQAGGRSRQDAILSAVADDPTRVYDLFGAHQVELGEVLEEQAKEISAVAGNGQHFERALSYLLRPEFSTAAYDWLCGRPIDPDDSRALGVSGRIDDPVTCRYGLQVLATLVTRSGRPFVLVLDQCEKFLLEDGAPVGANVKLLQALVEMIPGAQGMLLLLSSEAGWEHLPPDLRDRIGTGDHHLRPLSPDEAELVLRVYINTARKHPADGIEPFTESGLLELLRRSGGNIRHLLQLSWASFDAAAPSSDIDAELVATATARHSRSPGLAGLATIVENALVAAGLPAERVDKTGRPPEFLIPDRRSPRALIRLSEAVFYDHEVANALEIVDLVEHARRAGRPMYTAILVTGYVSPPVLAGLREAVRVLVADGSAAFSRELEELVREIAAGERLPVEPGAFHETLRTLNAKLEELGSKSRSEAAMLRRDLADVAERLEREEARPPSDWPIRRAELTDRIAQARNARAEADWAEFRRARADVMRERRRRFTTQAAAGVTAVLLGAISVVAALSAVPWAAVVGAAGAVGAGGAAVLLGRSRGAVVVHRAGAPLENRRDLDVLARGLRAYADPHAADPVGRYAYALKEDPDENYRPLTQAMLTEPLALVRQAIGRRLAVSERTPVDCVTDVQRALRERIPEALLLLARRQRHAESDRPPRSLRDLPPELRIIVALANPQALTLADGALSGHPAESVLAAIGVRGSNHPLAQAFRRGRFDEIDFPRNELRAAARVLSPFEPDGLGTYDWLPLISAIDELYLLFEEMLYHTENPPE</sequence>
<feature type="transmembrane region" description="Helical" evidence="1">
    <location>
        <begin position="654"/>
        <end position="673"/>
    </location>
</feature>
<evidence type="ECO:0000313" key="3">
    <source>
        <dbReference type="Proteomes" id="UP000660745"/>
    </source>
</evidence>
<keyword evidence="1" id="KW-0472">Membrane</keyword>
<feature type="transmembrane region" description="Helical" evidence="1">
    <location>
        <begin position="630"/>
        <end position="648"/>
    </location>
</feature>
<dbReference type="SUPFAM" id="SSF52540">
    <property type="entry name" value="P-loop containing nucleoside triphosphate hydrolases"/>
    <property type="match status" value="1"/>
</dbReference>
<keyword evidence="1" id="KW-0812">Transmembrane</keyword>
<evidence type="ECO:0000313" key="2">
    <source>
        <dbReference type="EMBL" id="GGP11423.1"/>
    </source>
</evidence>
<dbReference type="RefSeq" id="WP_189141602.1">
    <property type="nucleotide sequence ID" value="NZ_BMNK01000010.1"/>
</dbReference>
<dbReference type="Proteomes" id="UP000660745">
    <property type="component" value="Unassembled WGS sequence"/>
</dbReference>
<reference evidence="2" key="1">
    <citation type="journal article" date="2014" name="Int. J. Syst. Evol. Microbiol.">
        <title>Complete genome sequence of Corynebacterium casei LMG S-19264T (=DSM 44701T), isolated from a smear-ripened cheese.</title>
        <authorList>
            <consortium name="US DOE Joint Genome Institute (JGI-PGF)"/>
            <person name="Walter F."/>
            <person name="Albersmeier A."/>
            <person name="Kalinowski J."/>
            <person name="Ruckert C."/>
        </authorList>
    </citation>
    <scope>NUCLEOTIDE SEQUENCE</scope>
    <source>
        <strain evidence="2">CGMCC 4.7430</strain>
    </source>
</reference>
<comment type="caution">
    <text evidence="2">The sequence shown here is derived from an EMBL/GenBank/DDBJ whole genome shotgun (WGS) entry which is preliminary data.</text>
</comment>
<reference evidence="2" key="2">
    <citation type="submission" date="2020-09" db="EMBL/GenBank/DDBJ databases">
        <authorList>
            <person name="Sun Q."/>
            <person name="Zhou Y."/>
        </authorList>
    </citation>
    <scope>NUCLEOTIDE SEQUENCE</scope>
    <source>
        <strain evidence="2">CGMCC 4.7430</strain>
    </source>
</reference>